<feature type="transmembrane region" description="Helical" evidence="2">
    <location>
        <begin position="256"/>
        <end position="283"/>
    </location>
</feature>
<feature type="transmembrane region" description="Helical" evidence="2">
    <location>
        <begin position="12"/>
        <end position="34"/>
    </location>
</feature>
<comment type="caution">
    <text evidence="3">The sequence shown here is derived from an EMBL/GenBank/DDBJ whole genome shotgun (WGS) entry which is preliminary data.</text>
</comment>
<dbReference type="GO" id="GO:0005886">
    <property type="term" value="C:plasma membrane"/>
    <property type="evidence" value="ECO:0007669"/>
    <property type="project" value="TreeGrafter"/>
</dbReference>
<sequence length="468" mass="50842">MNQAKNPENLPLWKKIVFAAGQFGWSLGGFSVGSLMNYFYFPPETADGLVFRPYIFQGAVFGVLTILGLASGLGRVFDAFNDPWIAGISDRLKVKFGRRRTFMAISALPTALLSVLVFTPPIQGISSVNAVWLVVTVLLFYLSITAYTIPYTALIAELGHSSKDRLFLSTLTSVGWALGFFIGNSVYALKDVFMSLGLEPEGAFRAVLIGFSLIGFTAMILPVIFIDENRYAHRGESKEKPFQAIVNSLKNVNFRILLLSSFSYFLANTLLEAGIVFYVTILMGMPESMAFTLMAVMFILSFVLYPFVVKLADRKGKKQLLAAGFIVQAFVFFLIFLCGITNGSSSLIIGWTAIFIQAVPSAITGILPNAMVSDIARADGIATGSHKAASFFACNGFTMKLAVSAGNFLLPSFLLLGKSVDNPKGVIVSALFSTAVMTGGVYFLSQYDERGIERQLAEEKNPAGVPVL</sequence>
<evidence type="ECO:0000313" key="3">
    <source>
        <dbReference type="EMBL" id="MBB6479453.1"/>
    </source>
</evidence>
<dbReference type="Proteomes" id="UP000587760">
    <property type="component" value="Unassembled WGS sequence"/>
</dbReference>
<gene>
    <name evidence="3" type="ORF">HNR50_001111</name>
</gene>
<dbReference type="Pfam" id="PF13347">
    <property type="entry name" value="MFS_2"/>
    <property type="match status" value="1"/>
</dbReference>
<feature type="transmembrane region" description="Helical" evidence="2">
    <location>
        <begin position="203"/>
        <end position="226"/>
    </location>
</feature>
<name>A0A841R6J3_9SPIO</name>
<feature type="transmembrane region" description="Helical" evidence="2">
    <location>
        <begin position="388"/>
        <end position="414"/>
    </location>
</feature>
<dbReference type="GO" id="GO:0015293">
    <property type="term" value="F:symporter activity"/>
    <property type="evidence" value="ECO:0007669"/>
    <property type="project" value="InterPro"/>
</dbReference>
<comment type="similarity">
    <text evidence="1">Belongs to the sodium:galactoside symporter (TC 2.A.2) family.</text>
</comment>
<keyword evidence="2" id="KW-0812">Transmembrane</keyword>
<dbReference type="PANTHER" id="PTHR11328">
    <property type="entry name" value="MAJOR FACILITATOR SUPERFAMILY DOMAIN-CONTAINING PROTEIN"/>
    <property type="match status" value="1"/>
</dbReference>
<feature type="transmembrane region" description="Helical" evidence="2">
    <location>
        <begin position="320"/>
        <end position="342"/>
    </location>
</feature>
<evidence type="ECO:0000313" key="4">
    <source>
        <dbReference type="Proteomes" id="UP000587760"/>
    </source>
</evidence>
<feature type="transmembrane region" description="Helical" evidence="2">
    <location>
        <begin position="426"/>
        <end position="444"/>
    </location>
</feature>
<dbReference type="GO" id="GO:0008643">
    <property type="term" value="P:carbohydrate transport"/>
    <property type="evidence" value="ECO:0007669"/>
    <property type="project" value="InterPro"/>
</dbReference>
<dbReference type="InterPro" id="IPR039672">
    <property type="entry name" value="MFS_2"/>
</dbReference>
<dbReference type="SUPFAM" id="SSF103473">
    <property type="entry name" value="MFS general substrate transporter"/>
    <property type="match status" value="1"/>
</dbReference>
<keyword evidence="2" id="KW-1133">Transmembrane helix</keyword>
<dbReference type="PANTHER" id="PTHR11328:SF24">
    <property type="entry name" value="MAJOR FACILITATOR SUPERFAMILY (MFS) PROFILE DOMAIN-CONTAINING PROTEIN"/>
    <property type="match status" value="1"/>
</dbReference>
<dbReference type="AlphaFoldDB" id="A0A841R6J3"/>
<feature type="transmembrane region" description="Helical" evidence="2">
    <location>
        <begin position="130"/>
        <end position="154"/>
    </location>
</feature>
<organism evidence="3 4">
    <name type="scientific">Spirochaeta isovalerica</name>
    <dbReference type="NCBI Taxonomy" id="150"/>
    <lineage>
        <taxon>Bacteria</taxon>
        <taxon>Pseudomonadati</taxon>
        <taxon>Spirochaetota</taxon>
        <taxon>Spirochaetia</taxon>
        <taxon>Spirochaetales</taxon>
        <taxon>Spirochaetaceae</taxon>
        <taxon>Spirochaeta</taxon>
    </lineage>
</organism>
<dbReference type="EMBL" id="JACHGJ010000002">
    <property type="protein sequence ID" value="MBB6479453.1"/>
    <property type="molecule type" value="Genomic_DNA"/>
</dbReference>
<feature type="transmembrane region" description="Helical" evidence="2">
    <location>
        <begin position="166"/>
        <end position="183"/>
    </location>
</feature>
<evidence type="ECO:0000256" key="1">
    <source>
        <dbReference type="ARBA" id="ARBA00009617"/>
    </source>
</evidence>
<feature type="transmembrane region" description="Helical" evidence="2">
    <location>
        <begin position="54"/>
        <end position="80"/>
    </location>
</feature>
<dbReference type="RefSeq" id="WP_184744703.1">
    <property type="nucleotide sequence ID" value="NZ_JACHGJ010000002.1"/>
</dbReference>
<accession>A0A841R6J3</accession>
<dbReference type="Gene3D" id="1.20.1250.20">
    <property type="entry name" value="MFS general substrate transporter like domains"/>
    <property type="match status" value="1"/>
</dbReference>
<keyword evidence="4" id="KW-1185">Reference proteome</keyword>
<feature type="transmembrane region" description="Helical" evidence="2">
    <location>
        <begin position="348"/>
        <end position="367"/>
    </location>
</feature>
<feature type="transmembrane region" description="Helical" evidence="2">
    <location>
        <begin position="101"/>
        <end position="118"/>
    </location>
</feature>
<feature type="transmembrane region" description="Helical" evidence="2">
    <location>
        <begin position="289"/>
        <end position="308"/>
    </location>
</feature>
<reference evidence="3 4" key="1">
    <citation type="submission" date="2020-08" db="EMBL/GenBank/DDBJ databases">
        <title>Genomic Encyclopedia of Type Strains, Phase IV (KMG-IV): sequencing the most valuable type-strain genomes for metagenomic binning, comparative biology and taxonomic classification.</title>
        <authorList>
            <person name="Goeker M."/>
        </authorList>
    </citation>
    <scope>NUCLEOTIDE SEQUENCE [LARGE SCALE GENOMIC DNA]</scope>
    <source>
        <strain evidence="3 4">DSM 2461</strain>
    </source>
</reference>
<protein>
    <submittedName>
        <fullName evidence="3">Na+/melibiose symporter-like transporter</fullName>
    </submittedName>
</protein>
<proteinExistence type="inferred from homology"/>
<keyword evidence="2" id="KW-0472">Membrane</keyword>
<dbReference type="InterPro" id="IPR036259">
    <property type="entry name" value="MFS_trans_sf"/>
</dbReference>
<evidence type="ECO:0000256" key="2">
    <source>
        <dbReference type="SAM" id="Phobius"/>
    </source>
</evidence>